<keyword evidence="5 7" id="KW-1133">Transmembrane helix</keyword>
<keyword evidence="2" id="KW-0813">Transport</keyword>
<protein>
    <submittedName>
        <fullName evidence="9">SLC13 family permease</fullName>
    </submittedName>
</protein>
<dbReference type="GO" id="GO:0008324">
    <property type="term" value="F:monoatomic cation transmembrane transporter activity"/>
    <property type="evidence" value="ECO:0007669"/>
    <property type="project" value="InterPro"/>
</dbReference>
<evidence type="ECO:0000256" key="7">
    <source>
        <dbReference type="SAM" id="Phobius"/>
    </source>
</evidence>
<keyword evidence="6 7" id="KW-0472">Membrane</keyword>
<dbReference type="InterPro" id="IPR051679">
    <property type="entry name" value="DASS-Related_Transporters"/>
</dbReference>
<sequence length="597" mass="64688">MDYQVIITLVVIVGAIFLFISEKFSVDIIALLIIISLVVSGVISPEEGIAGFSNKATITVAFMFVMSAALLKTGALQYVAYKLSALFQHNFKLGLGLMMLLIALISAFINNTPVVAVFIPVVIQIAKSTGRSASKMLIPLSFASIFGGTCTYIGTSTNVLVSGIAAQNGLPEFTMFQLLPFGGILVVVGIVYMMLIGTRLLPNKRNNGDLESKFGMREYLTEVELMEGTGSVGKTIMESPLVKDLKIDVLEVQRNGTRYNLPPGDFVLYADDILKVRCNLSNIKELKSRAKVLDSSSVKMAGDNLKGKSSSLVEMVISANSEFDGKTLKDLDFRRRFRASPLAIKHREEVLHDNIYDVKLKAGDVLLADVKNHYIKELKRLEMSQNAPFALLSSDPIVDFQRKKFAAVLLLLAAVIGVATIGLMDIVMSVMVGVVILVVTNIMSMKEVYKAINWKIVFLLAGVLSFGVALKNTGLDVSIATGLISQLGDFGPVILLSGLYLCTSILTDLMSNNATAALMAPIAIAVSTQLGLSPTPFLMAVTFAASASFITPIGYQTNTMVYSAGNYKFGDFIKVGLLLNIIFWLLATFLLPVLFPF</sequence>
<dbReference type="PANTHER" id="PTHR43652:SF2">
    <property type="entry name" value="BASIC AMINO ACID ANTIPORTER YFCC-RELATED"/>
    <property type="match status" value="1"/>
</dbReference>
<feature type="transmembrane region" description="Helical" evidence="7">
    <location>
        <begin position="100"/>
        <end position="125"/>
    </location>
</feature>
<name>A0A937DK43_9BACT</name>
<feature type="transmembrane region" description="Helical" evidence="7">
    <location>
        <begin position="427"/>
        <end position="445"/>
    </location>
</feature>
<evidence type="ECO:0000256" key="4">
    <source>
        <dbReference type="ARBA" id="ARBA00022737"/>
    </source>
</evidence>
<feature type="transmembrane region" description="Helical" evidence="7">
    <location>
        <begin position="405"/>
        <end position="421"/>
    </location>
</feature>
<comment type="caution">
    <text evidence="9">The sequence shown here is derived from an EMBL/GenBank/DDBJ whole genome shotgun (WGS) entry which is preliminary data.</text>
</comment>
<evidence type="ECO:0000256" key="3">
    <source>
        <dbReference type="ARBA" id="ARBA00022692"/>
    </source>
</evidence>
<feature type="transmembrane region" description="Helical" evidence="7">
    <location>
        <begin position="5"/>
        <end position="22"/>
    </location>
</feature>
<dbReference type="Pfam" id="PF03600">
    <property type="entry name" value="CitMHS"/>
    <property type="match status" value="1"/>
</dbReference>
<dbReference type="Pfam" id="PF02080">
    <property type="entry name" value="TrkA_C"/>
    <property type="match status" value="2"/>
</dbReference>
<dbReference type="PROSITE" id="PS01271">
    <property type="entry name" value="NA_SULFATE"/>
    <property type="match status" value="1"/>
</dbReference>
<dbReference type="EMBL" id="JAERQG010000002">
    <property type="protein sequence ID" value="MBL0765589.1"/>
    <property type="molecule type" value="Genomic_DNA"/>
</dbReference>
<dbReference type="PROSITE" id="PS51202">
    <property type="entry name" value="RCK_C"/>
    <property type="match status" value="2"/>
</dbReference>
<feature type="transmembrane region" description="Helical" evidence="7">
    <location>
        <begin position="514"/>
        <end position="531"/>
    </location>
</feature>
<keyword evidence="3 7" id="KW-0812">Transmembrane</keyword>
<keyword evidence="10" id="KW-1185">Reference proteome</keyword>
<dbReference type="Gene3D" id="3.30.70.1450">
    <property type="entry name" value="Regulator of K+ conductance, C-terminal domain"/>
    <property type="match status" value="2"/>
</dbReference>
<feature type="domain" description="RCK C-terminal" evidence="8">
    <location>
        <begin position="208"/>
        <end position="292"/>
    </location>
</feature>
<evidence type="ECO:0000256" key="5">
    <source>
        <dbReference type="ARBA" id="ARBA00022989"/>
    </source>
</evidence>
<feature type="transmembrane region" description="Helical" evidence="7">
    <location>
        <begin position="28"/>
        <end position="44"/>
    </location>
</feature>
<feature type="transmembrane region" description="Helical" evidence="7">
    <location>
        <begin position="175"/>
        <end position="195"/>
    </location>
</feature>
<dbReference type="PANTHER" id="PTHR43652">
    <property type="entry name" value="BASIC AMINO ACID ANTIPORTER YFCC-RELATED"/>
    <property type="match status" value="1"/>
</dbReference>
<reference evidence="9" key="1">
    <citation type="submission" date="2021-01" db="EMBL/GenBank/DDBJ databases">
        <title>Marivirga sp. nov., isolated from intertidal surface sediments.</title>
        <authorList>
            <person name="Zhang M."/>
        </authorList>
    </citation>
    <scope>NUCLEOTIDE SEQUENCE</scope>
    <source>
        <strain evidence="9">SM1354</strain>
    </source>
</reference>
<keyword evidence="4" id="KW-0677">Repeat</keyword>
<feature type="transmembrane region" description="Helical" evidence="7">
    <location>
        <begin position="490"/>
        <end position="507"/>
    </location>
</feature>
<accession>A0A937DK43</accession>
<dbReference type="AlphaFoldDB" id="A0A937DK43"/>
<dbReference type="Proteomes" id="UP000642920">
    <property type="component" value="Unassembled WGS sequence"/>
</dbReference>
<feature type="transmembrane region" description="Helical" evidence="7">
    <location>
        <begin position="537"/>
        <end position="555"/>
    </location>
</feature>
<feature type="transmembrane region" description="Helical" evidence="7">
    <location>
        <begin position="56"/>
        <end position="80"/>
    </location>
</feature>
<dbReference type="InterPro" id="IPR006037">
    <property type="entry name" value="RCK_C"/>
</dbReference>
<evidence type="ECO:0000256" key="2">
    <source>
        <dbReference type="ARBA" id="ARBA00022448"/>
    </source>
</evidence>
<dbReference type="GO" id="GO:0006813">
    <property type="term" value="P:potassium ion transport"/>
    <property type="evidence" value="ECO:0007669"/>
    <property type="project" value="InterPro"/>
</dbReference>
<dbReference type="GO" id="GO:0005886">
    <property type="term" value="C:plasma membrane"/>
    <property type="evidence" value="ECO:0007669"/>
    <property type="project" value="TreeGrafter"/>
</dbReference>
<dbReference type="InterPro" id="IPR004680">
    <property type="entry name" value="Cit_transptr-like_dom"/>
</dbReference>
<organism evidence="9 10">
    <name type="scientific">Marivirga atlantica</name>
    <dbReference type="NCBI Taxonomy" id="1548457"/>
    <lineage>
        <taxon>Bacteria</taxon>
        <taxon>Pseudomonadati</taxon>
        <taxon>Bacteroidota</taxon>
        <taxon>Cytophagia</taxon>
        <taxon>Cytophagales</taxon>
        <taxon>Marivirgaceae</taxon>
        <taxon>Marivirga</taxon>
    </lineage>
</organism>
<gene>
    <name evidence="9" type="ORF">JKP34_10020</name>
</gene>
<proteinExistence type="predicted"/>
<evidence type="ECO:0000313" key="9">
    <source>
        <dbReference type="EMBL" id="MBL0765589.1"/>
    </source>
</evidence>
<evidence type="ECO:0000313" key="10">
    <source>
        <dbReference type="Proteomes" id="UP000642920"/>
    </source>
</evidence>
<feature type="domain" description="RCK C-terminal" evidence="8">
    <location>
        <begin position="300"/>
        <end position="384"/>
    </location>
</feature>
<dbReference type="InterPro" id="IPR036721">
    <property type="entry name" value="RCK_C_sf"/>
</dbReference>
<feature type="transmembrane region" description="Helical" evidence="7">
    <location>
        <begin position="452"/>
        <end position="470"/>
    </location>
</feature>
<evidence type="ECO:0000259" key="8">
    <source>
        <dbReference type="PROSITE" id="PS51202"/>
    </source>
</evidence>
<evidence type="ECO:0000256" key="1">
    <source>
        <dbReference type="ARBA" id="ARBA00004141"/>
    </source>
</evidence>
<feature type="transmembrane region" description="Helical" evidence="7">
    <location>
        <begin position="575"/>
        <end position="595"/>
    </location>
</feature>
<dbReference type="SUPFAM" id="SSF116726">
    <property type="entry name" value="TrkA C-terminal domain-like"/>
    <property type="match status" value="2"/>
</dbReference>
<feature type="transmembrane region" description="Helical" evidence="7">
    <location>
        <begin position="137"/>
        <end position="155"/>
    </location>
</feature>
<comment type="subcellular location">
    <subcellularLocation>
        <location evidence="1">Membrane</location>
        <topology evidence="1">Multi-pass membrane protein</topology>
    </subcellularLocation>
</comment>
<dbReference type="InterPro" id="IPR031312">
    <property type="entry name" value="Na/sul_symport_CS"/>
</dbReference>
<dbReference type="RefSeq" id="WP_201920515.1">
    <property type="nucleotide sequence ID" value="NZ_JAERQG010000002.1"/>
</dbReference>
<evidence type="ECO:0000256" key="6">
    <source>
        <dbReference type="ARBA" id="ARBA00023136"/>
    </source>
</evidence>